<dbReference type="GeneID" id="9926420"/>
<organism evidence="1 2">
    <name type="scientific">Enterobacter phage CC31</name>
    <dbReference type="NCBI Taxonomy" id="709484"/>
    <lineage>
        <taxon>Viruses</taxon>
        <taxon>Duplodnaviria</taxon>
        <taxon>Heunggongvirae</taxon>
        <taxon>Uroviricota</taxon>
        <taxon>Caudoviricetes</taxon>
        <taxon>Pantevenvirales</taxon>
        <taxon>Straboviridae</taxon>
        <taxon>Tevenvirinae</taxon>
        <taxon>Karamvirus</taxon>
        <taxon>Karamvirus cc31</taxon>
    </lineage>
</organism>
<evidence type="ECO:0000313" key="2">
    <source>
        <dbReference type="Proteomes" id="UP000008725"/>
    </source>
</evidence>
<gene>
    <name evidence="1" type="primary">arn.2</name>
    <name evidence="1" type="ORF">CC31p265</name>
</gene>
<dbReference type="EMBL" id="GU323318">
    <property type="protein sequence ID" value="ADB81761.1"/>
    <property type="molecule type" value="Genomic_DNA"/>
</dbReference>
<dbReference type="OrthoDB" id="18893at10239"/>
<dbReference type="Proteomes" id="UP000008725">
    <property type="component" value="Segment"/>
</dbReference>
<dbReference type="RefSeq" id="YP_004010123.1">
    <property type="nucleotide sequence ID" value="NC_014662.1"/>
</dbReference>
<accession>E5DHZ7</accession>
<proteinExistence type="predicted"/>
<keyword evidence="2" id="KW-1185">Reference proteome</keyword>
<evidence type="ECO:0000313" key="1">
    <source>
        <dbReference type="EMBL" id="ADB81761.1"/>
    </source>
</evidence>
<protein>
    <submittedName>
        <fullName evidence="1">Uncharacterized protein arn.2</fullName>
    </submittedName>
</protein>
<sequence>MSDLSCLRHNIILIKTQIASLQRANEMMDENWGTYANDPGFRMAEHPFMKKLLGKDYICPFETPYNGGVKPFLLDIYKAMNNEMIKELERRLEQLNENNTQKE</sequence>
<name>E5DHZ7_9CAUD</name>
<reference evidence="1 2" key="1">
    <citation type="journal article" date="2010" name="Virol. J.">
        <title>Genomes of the T4-related bacteriophages as windows on microbial genome evolution.</title>
        <authorList>
            <person name="Petrov V.M."/>
            <person name="Ratnayaka S."/>
            <person name="Nolan J.M."/>
            <person name="Miller E.S."/>
            <person name="Karam J.D."/>
        </authorList>
    </citation>
    <scope>NUCLEOTIDE SEQUENCE [LARGE SCALE GENOMIC DNA]</scope>
</reference>
<dbReference type="KEGG" id="vg:9926420"/>